<feature type="domain" description="RapZ C-terminal" evidence="1">
    <location>
        <begin position="23"/>
        <end position="143"/>
    </location>
</feature>
<dbReference type="GO" id="GO:0005524">
    <property type="term" value="F:ATP binding"/>
    <property type="evidence" value="ECO:0007669"/>
    <property type="project" value="InterPro"/>
</dbReference>
<dbReference type="EMBL" id="BOOI01000138">
    <property type="protein sequence ID" value="GIH89335.1"/>
    <property type="molecule type" value="Genomic_DNA"/>
</dbReference>
<dbReference type="Proteomes" id="UP000655044">
    <property type="component" value="Unassembled WGS sequence"/>
</dbReference>
<reference evidence="2" key="1">
    <citation type="submission" date="2021-01" db="EMBL/GenBank/DDBJ databases">
        <title>Whole genome shotgun sequence of Planobispora rosea NBRC 15558.</title>
        <authorList>
            <person name="Komaki H."/>
            <person name="Tamura T."/>
        </authorList>
    </citation>
    <scope>NUCLEOTIDE SEQUENCE</scope>
    <source>
        <strain evidence="2">NBRC 15558</strain>
    </source>
</reference>
<name>A0A8J3SB18_PLARO</name>
<evidence type="ECO:0000313" key="2">
    <source>
        <dbReference type="EMBL" id="GIH89335.1"/>
    </source>
</evidence>
<dbReference type="InterPro" id="IPR005337">
    <property type="entry name" value="RapZ-like"/>
</dbReference>
<comment type="caution">
    <text evidence="2">The sequence shown here is derived from an EMBL/GenBank/DDBJ whole genome shotgun (WGS) entry which is preliminary data.</text>
</comment>
<dbReference type="InterPro" id="IPR053931">
    <property type="entry name" value="RapZ_C"/>
</dbReference>
<keyword evidence="3" id="KW-1185">Reference proteome</keyword>
<gene>
    <name evidence="2" type="ORF">Pro02_77430</name>
</gene>
<accession>A0A8J3SB18</accession>
<organism evidence="2 3">
    <name type="scientific">Planobispora rosea</name>
    <dbReference type="NCBI Taxonomy" id="35762"/>
    <lineage>
        <taxon>Bacteria</taxon>
        <taxon>Bacillati</taxon>
        <taxon>Actinomycetota</taxon>
        <taxon>Actinomycetes</taxon>
        <taxon>Streptosporangiales</taxon>
        <taxon>Streptosporangiaceae</taxon>
        <taxon>Planobispora</taxon>
    </lineage>
</organism>
<evidence type="ECO:0000313" key="3">
    <source>
        <dbReference type="Proteomes" id="UP000655044"/>
    </source>
</evidence>
<sequence length="200" mass="22069">MTHMSDHTAPADLSSLYPDNRIQMVVSSFGYLHGEPIEADVTLDARRQFRNPHDDPGMRYRTGTDSAVRQHVLNTPGVRAIIDNTVRLALDLFVEVADPRFRMVTIAVGCAGGRHRSVAMAEEIASALRSRGVGVDVEHRDIDKPVIETPASPVPPAEALRDSLAQIINRMDDQLSSGHPDPDLSRTVFRQLSELYASTF</sequence>
<dbReference type="PANTHER" id="PTHR30448:SF0">
    <property type="entry name" value="RNASE ADAPTER PROTEIN RAPZ"/>
    <property type="match status" value="1"/>
</dbReference>
<evidence type="ECO:0000259" key="1">
    <source>
        <dbReference type="Pfam" id="PF22740"/>
    </source>
</evidence>
<dbReference type="Pfam" id="PF22740">
    <property type="entry name" value="PapZ_C"/>
    <property type="match status" value="1"/>
</dbReference>
<protein>
    <recommendedName>
        <fullName evidence="1">RapZ C-terminal domain-containing protein</fullName>
    </recommendedName>
</protein>
<dbReference type="PANTHER" id="PTHR30448">
    <property type="entry name" value="RNASE ADAPTER PROTEIN RAPZ"/>
    <property type="match status" value="1"/>
</dbReference>
<proteinExistence type="predicted"/>
<dbReference type="AlphaFoldDB" id="A0A8J3SB18"/>